<protein>
    <submittedName>
        <fullName evidence="1">Uncharacterized protein</fullName>
    </submittedName>
</protein>
<organism evidence="1 2">
    <name type="scientific">Lentzea pudingi</name>
    <dbReference type="NCBI Taxonomy" id="1789439"/>
    <lineage>
        <taxon>Bacteria</taxon>
        <taxon>Bacillati</taxon>
        <taxon>Actinomycetota</taxon>
        <taxon>Actinomycetes</taxon>
        <taxon>Pseudonocardiales</taxon>
        <taxon>Pseudonocardiaceae</taxon>
        <taxon>Lentzea</taxon>
    </lineage>
</organism>
<dbReference type="EMBL" id="BMNC01000003">
    <property type="protein sequence ID" value="GGM87187.1"/>
    <property type="molecule type" value="Genomic_DNA"/>
</dbReference>
<reference evidence="2" key="1">
    <citation type="journal article" date="2019" name="Int. J. Syst. Evol. Microbiol.">
        <title>The Global Catalogue of Microorganisms (GCM) 10K type strain sequencing project: providing services to taxonomists for standard genome sequencing and annotation.</title>
        <authorList>
            <consortium name="The Broad Institute Genomics Platform"/>
            <consortium name="The Broad Institute Genome Sequencing Center for Infectious Disease"/>
            <person name="Wu L."/>
            <person name="Ma J."/>
        </authorList>
    </citation>
    <scope>NUCLEOTIDE SEQUENCE [LARGE SCALE GENOMIC DNA]</scope>
    <source>
        <strain evidence="2">CGMCC 4.7319</strain>
    </source>
</reference>
<accession>A0ABQ2HQJ6</accession>
<evidence type="ECO:0000313" key="1">
    <source>
        <dbReference type="EMBL" id="GGM87187.1"/>
    </source>
</evidence>
<keyword evidence="2" id="KW-1185">Reference proteome</keyword>
<name>A0ABQ2HQJ6_9PSEU</name>
<comment type="caution">
    <text evidence="1">The sequence shown here is derived from an EMBL/GenBank/DDBJ whole genome shotgun (WGS) entry which is preliminary data.</text>
</comment>
<dbReference type="Proteomes" id="UP000597656">
    <property type="component" value="Unassembled WGS sequence"/>
</dbReference>
<evidence type="ECO:0000313" key="2">
    <source>
        <dbReference type="Proteomes" id="UP000597656"/>
    </source>
</evidence>
<dbReference type="RefSeq" id="WP_189154821.1">
    <property type="nucleotide sequence ID" value="NZ_BMNC01000003.1"/>
</dbReference>
<proteinExistence type="predicted"/>
<sequence>MARGSIGPQQDRARAITWDEIEAVHQISTDNYVNYQHVLIVYAYKLVLRDDELVVFRGVEQPDEGRTVPFGPLALSGSGIVTPGGLVAWDEIEDLSTKAGDVVLTATRRKPGNYAIGDIPDFEVFWTLAQNLRDQN</sequence>
<gene>
    <name evidence="1" type="ORF">GCM10011609_24710</name>
</gene>